<dbReference type="InParanoid" id="J4VRN7"/>
<gene>
    <name evidence="3" type="ORF">BBA_09775</name>
</gene>
<keyword evidence="4" id="KW-1185">Reference proteome</keyword>
<dbReference type="AlphaFoldDB" id="J4VRN7"/>
<protein>
    <submittedName>
        <fullName evidence="3">Dimethylaniline monooxygenase</fullName>
    </submittedName>
</protein>
<dbReference type="HOGENOM" id="CLU_093523_0_0_1"/>
<dbReference type="GO" id="GO:0004497">
    <property type="term" value="F:monooxygenase activity"/>
    <property type="evidence" value="ECO:0007669"/>
    <property type="project" value="UniProtKB-KW"/>
</dbReference>
<accession>J4VRN7</accession>
<dbReference type="STRING" id="655819.J4VRN7"/>
<keyword evidence="2" id="KW-0472">Membrane</keyword>
<evidence type="ECO:0000256" key="2">
    <source>
        <dbReference type="SAM" id="Phobius"/>
    </source>
</evidence>
<organism evidence="3 4">
    <name type="scientific">Beauveria bassiana (strain ARSEF 2860)</name>
    <name type="common">White muscardine disease fungus</name>
    <name type="synonym">Tritirachium shiotae</name>
    <dbReference type="NCBI Taxonomy" id="655819"/>
    <lineage>
        <taxon>Eukaryota</taxon>
        <taxon>Fungi</taxon>
        <taxon>Dikarya</taxon>
        <taxon>Ascomycota</taxon>
        <taxon>Pezizomycotina</taxon>
        <taxon>Sordariomycetes</taxon>
        <taxon>Hypocreomycetidae</taxon>
        <taxon>Hypocreales</taxon>
        <taxon>Cordycipitaceae</taxon>
        <taxon>Beauveria</taxon>
    </lineage>
</organism>
<dbReference type="RefSeq" id="XP_008603094.1">
    <property type="nucleotide sequence ID" value="XM_008604872.1"/>
</dbReference>
<evidence type="ECO:0000256" key="1">
    <source>
        <dbReference type="SAM" id="MobiDB-lite"/>
    </source>
</evidence>
<feature type="compositionally biased region" description="Basic and acidic residues" evidence="1">
    <location>
        <begin position="167"/>
        <end position="178"/>
    </location>
</feature>
<feature type="region of interest" description="Disordered" evidence="1">
    <location>
        <begin position="162"/>
        <end position="191"/>
    </location>
</feature>
<proteinExistence type="predicted"/>
<reference evidence="3 4" key="1">
    <citation type="journal article" date="2012" name="Sci. Rep.">
        <title>Genomic perspectives on the evolution of fungal entomopathogenicity in Beauveria bassiana.</title>
        <authorList>
            <person name="Xiao G."/>
            <person name="Ying S.H."/>
            <person name="Zheng P."/>
            <person name="Wang Z.L."/>
            <person name="Zhang S."/>
            <person name="Xie X.Q."/>
            <person name="Shang Y."/>
            <person name="St Leger R.J."/>
            <person name="Zhao G.P."/>
            <person name="Wang C."/>
            <person name="Feng M.G."/>
        </authorList>
    </citation>
    <scope>NUCLEOTIDE SEQUENCE [LARGE SCALE GENOMIC DNA]</scope>
    <source>
        <strain evidence="3 4">ARSEF 2860</strain>
    </source>
</reference>
<evidence type="ECO:0000313" key="4">
    <source>
        <dbReference type="Proteomes" id="UP000002762"/>
    </source>
</evidence>
<name>J4VRN7_BEAB2</name>
<keyword evidence="2" id="KW-0812">Transmembrane</keyword>
<keyword evidence="3" id="KW-0560">Oxidoreductase</keyword>
<dbReference type="Proteomes" id="UP000002762">
    <property type="component" value="Unassembled WGS sequence"/>
</dbReference>
<sequence>MGSAPGLTDVVRLGSLKLLLVWALGANFNTKFRLRGPWRWDGASALLTSREFWATITRRPIIFGHFAVSFLPMILFGPINLYVLVTLPPIRVLCTLNLAREKKMGLTGSFALCQTHPIRDGNWSLLVVWGVIEFHVETMVPQLLLLAPACLGSCNASGAKRGGYESGRGRGEKGHDGQNAHNARNANDHGHFVSTESLDRADVAINDKVDPRPGDWFGGGAKSPAVFTSLDHHQANPGDPCQAVSADSTNPFDDVFAVFD</sequence>
<keyword evidence="3" id="KW-0503">Monooxygenase</keyword>
<dbReference type="EMBL" id="JH725216">
    <property type="protein sequence ID" value="EJP61270.1"/>
    <property type="molecule type" value="Genomic_DNA"/>
</dbReference>
<keyword evidence="2" id="KW-1133">Transmembrane helix</keyword>
<dbReference type="GeneID" id="19892787"/>
<feature type="transmembrane region" description="Helical" evidence="2">
    <location>
        <begin position="62"/>
        <end position="85"/>
    </location>
</feature>
<evidence type="ECO:0000313" key="3">
    <source>
        <dbReference type="EMBL" id="EJP61270.1"/>
    </source>
</evidence>
<feature type="transmembrane region" description="Helical" evidence="2">
    <location>
        <begin position="12"/>
        <end position="30"/>
    </location>
</feature>